<dbReference type="OrthoDB" id="655540at2759"/>
<evidence type="ECO:0000256" key="2">
    <source>
        <dbReference type="ARBA" id="ARBA00008066"/>
    </source>
</evidence>
<evidence type="ECO:0000256" key="1">
    <source>
        <dbReference type="ARBA" id="ARBA00004141"/>
    </source>
</evidence>
<keyword evidence="5" id="KW-0029">Amino-acid transport</keyword>
<feature type="transmembrane region" description="Helical" evidence="8">
    <location>
        <begin position="280"/>
        <end position="304"/>
    </location>
</feature>
<name>A0A9N8V8R1_9GLOM</name>
<dbReference type="AlphaFoldDB" id="A0A9N8V8R1"/>
<evidence type="ECO:0000256" key="6">
    <source>
        <dbReference type="ARBA" id="ARBA00022989"/>
    </source>
</evidence>
<keyword evidence="7 8" id="KW-0472">Membrane</keyword>
<comment type="caution">
    <text evidence="10">The sequence shown here is derived from an EMBL/GenBank/DDBJ whole genome shotgun (WGS) entry which is preliminary data.</text>
</comment>
<feature type="transmembrane region" description="Helical" evidence="8">
    <location>
        <begin position="195"/>
        <end position="216"/>
    </location>
</feature>
<evidence type="ECO:0000256" key="8">
    <source>
        <dbReference type="SAM" id="Phobius"/>
    </source>
</evidence>
<evidence type="ECO:0000313" key="10">
    <source>
        <dbReference type="EMBL" id="CAG8447142.1"/>
    </source>
</evidence>
<feature type="transmembrane region" description="Helical" evidence="8">
    <location>
        <begin position="122"/>
        <end position="143"/>
    </location>
</feature>
<feature type="transmembrane region" description="Helical" evidence="8">
    <location>
        <begin position="47"/>
        <end position="65"/>
    </location>
</feature>
<evidence type="ECO:0000259" key="9">
    <source>
        <dbReference type="Pfam" id="PF01490"/>
    </source>
</evidence>
<feature type="transmembrane region" description="Helical" evidence="8">
    <location>
        <begin position="95"/>
        <end position="116"/>
    </location>
</feature>
<comment type="subcellular location">
    <subcellularLocation>
        <location evidence="1">Membrane</location>
        <topology evidence="1">Multi-pass membrane protein</topology>
    </subcellularLocation>
</comment>
<sequence length="407" mass="45612">MSSLLEIDEDTPAKIKSTFGQSIINFCNILMGIGTLSLPLAFNYSGWFIGLLVLFFSMIVTNYAAKILIRCLSYKEGLYTYPDIAALAFGNIGKYVILVFFLLEVIGASIALVILIGDSLQVLFPDISLILLKIGCWVVLVPLTIIDIKYLSYCSLLGVLAAVFLAIIVAINGFTQNEQPGSLLNPMQTDLWPSNWNNLPFSFGLLVAGYSGHAIFPSIYLKMEKPEKFSSVVDTSYAISIVVYLITGVCGYLMFGNQARPEVTQNIMSSSDHLKILNSFIVWLVAISPLAKFALSLHPVNLYLEIRYRSSQCASNDAFFLFMRFLSRTLISTFIVFIAIVYPNFDKMIELIGSLLFYTISAIFPCMFYLKLFGNKLRWWDWLFNIVIILVCSVLSILGTLWPILNM</sequence>
<dbReference type="PANTHER" id="PTHR22950">
    <property type="entry name" value="AMINO ACID TRANSPORTER"/>
    <property type="match status" value="1"/>
</dbReference>
<dbReference type="InterPro" id="IPR013057">
    <property type="entry name" value="AA_transpt_TM"/>
</dbReference>
<evidence type="ECO:0000313" key="11">
    <source>
        <dbReference type="Proteomes" id="UP000789405"/>
    </source>
</evidence>
<keyword evidence="3" id="KW-0813">Transport</keyword>
<dbReference type="Proteomes" id="UP000789405">
    <property type="component" value="Unassembled WGS sequence"/>
</dbReference>
<dbReference type="GO" id="GO:0005774">
    <property type="term" value="C:vacuolar membrane"/>
    <property type="evidence" value="ECO:0007669"/>
    <property type="project" value="TreeGrafter"/>
</dbReference>
<accession>A0A9N8V8R1</accession>
<evidence type="ECO:0000256" key="5">
    <source>
        <dbReference type="ARBA" id="ARBA00022970"/>
    </source>
</evidence>
<keyword evidence="4 8" id="KW-0812">Transmembrane</keyword>
<organism evidence="10 11">
    <name type="scientific">Dentiscutata erythropus</name>
    <dbReference type="NCBI Taxonomy" id="1348616"/>
    <lineage>
        <taxon>Eukaryota</taxon>
        <taxon>Fungi</taxon>
        <taxon>Fungi incertae sedis</taxon>
        <taxon>Mucoromycota</taxon>
        <taxon>Glomeromycotina</taxon>
        <taxon>Glomeromycetes</taxon>
        <taxon>Diversisporales</taxon>
        <taxon>Gigasporaceae</taxon>
        <taxon>Dentiscutata</taxon>
    </lineage>
</organism>
<feature type="transmembrane region" description="Helical" evidence="8">
    <location>
        <begin position="23"/>
        <end position="41"/>
    </location>
</feature>
<dbReference type="PANTHER" id="PTHR22950:SF692">
    <property type="entry name" value="TRANSMEMBRANE AMINO ACID TRANSPORTER FAMILY PROTEIN"/>
    <property type="match status" value="1"/>
</dbReference>
<dbReference type="GO" id="GO:0015179">
    <property type="term" value="F:L-amino acid transmembrane transporter activity"/>
    <property type="evidence" value="ECO:0007669"/>
    <property type="project" value="TreeGrafter"/>
</dbReference>
<feature type="transmembrane region" description="Helical" evidence="8">
    <location>
        <begin position="351"/>
        <end position="370"/>
    </location>
</feature>
<evidence type="ECO:0000256" key="3">
    <source>
        <dbReference type="ARBA" id="ARBA00022448"/>
    </source>
</evidence>
<keyword evidence="11" id="KW-1185">Reference proteome</keyword>
<protein>
    <submittedName>
        <fullName evidence="10">15962_t:CDS:1</fullName>
    </submittedName>
</protein>
<reference evidence="10" key="1">
    <citation type="submission" date="2021-06" db="EMBL/GenBank/DDBJ databases">
        <authorList>
            <person name="Kallberg Y."/>
            <person name="Tangrot J."/>
            <person name="Rosling A."/>
        </authorList>
    </citation>
    <scope>NUCLEOTIDE SEQUENCE</scope>
    <source>
        <strain evidence="10">MA453B</strain>
    </source>
</reference>
<feature type="transmembrane region" description="Helical" evidence="8">
    <location>
        <begin position="237"/>
        <end position="255"/>
    </location>
</feature>
<feature type="domain" description="Amino acid transporter transmembrane" evidence="9">
    <location>
        <begin position="16"/>
        <end position="402"/>
    </location>
</feature>
<comment type="similarity">
    <text evidence="2">Belongs to the amino acid/polyamine transporter 2 family.</text>
</comment>
<feature type="transmembrane region" description="Helical" evidence="8">
    <location>
        <begin position="150"/>
        <end position="175"/>
    </location>
</feature>
<feature type="transmembrane region" description="Helical" evidence="8">
    <location>
        <begin position="382"/>
        <end position="405"/>
    </location>
</feature>
<proteinExistence type="inferred from homology"/>
<gene>
    <name evidence="10" type="ORF">DERYTH_LOCUS287</name>
</gene>
<evidence type="ECO:0000256" key="4">
    <source>
        <dbReference type="ARBA" id="ARBA00022692"/>
    </source>
</evidence>
<dbReference type="EMBL" id="CAJVPY010000058">
    <property type="protein sequence ID" value="CAG8447142.1"/>
    <property type="molecule type" value="Genomic_DNA"/>
</dbReference>
<evidence type="ECO:0000256" key="7">
    <source>
        <dbReference type="ARBA" id="ARBA00023136"/>
    </source>
</evidence>
<dbReference type="Pfam" id="PF01490">
    <property type="entry name" value="Aa_trans"/>
    <property type="match status" value="1"/>
</dbReference>
<feature type="transmembrane region" description="Helical" evidence="8">
    <location>
        <begin position="325"/>
        <end position="345"/>
    </location>
</feature>
<keyword evidence="6 8" id="KW-1133">Transmembrane helix</keyword>